<dbReference type="PROSITE" id="PS50026">
    <property type="entry name" value="EGF_3"/>
    <property type="match status" value="2"/>
</dbReference>
<evidence type="ECO:0000256" key="8">
    <source>
        <dbReference type="ARBA" id="ARBA00023180"/>
    </source>
</evidence>
<evidence type="ECO:0000259" key="13">
    <source>
        <dbReference type="PROSITE" id="PS50026"/>
    </source>
</evidence>
<dbReference type="SUPFAM" id="SSF82671">
    <property type="entry name" value="SEA domain"/>
    <property type="match status" value="1"/>
</dbReference>
<dbReference type="GO" id="GO:0005886">
    <property type="term" value="C:plasma membrane"/>
    <property type="evidence" value="ECO:0007669"/>
    <property type="project" value="UniProtKB-SubCell"/>
</dbReference>
<comment type="subcellular location">
    <subcellularLocation>
        <location evidence="1">Cell membrane</location>
    </subcellularLocation>
</comment>
<dbReference type="Gene3D" id="2.10.25.10">
    <property type="entry name" value="Laminin"/>
    <property type="match status" value="1"/>
</dbReference>
<keyword evidence="8" id="KW-0325">Glycoprotein</keyword>
<evidence type="ECO:0000256" key="7">
    <source>
        <dbReference type="ARBA" id="ARBA00023157"/>
    </source>
</evidence>
<comment type="caution">
    <text evidence="9">Lacks conserved residue(s) required for the propagation of feature annotation.</text>
</comment>
<evidence type="ECO:0000256" key="11">
    <source>
        <dbReference type="SAM" id="Phobius"/>
    </source>
</evidence>
<dbReference type="PANTHER" id="PTHR24037:SF11">
    <property type="entry name" value="MUCIN-2-LIKE"/>
    <property type="match status" value="1"/>
</dbReference>
<keyword evidence="3 9" id="KW-0245">EGF-like domain</keyword>
<evidence type="ECO:0000256" key="5">
    <source>
        <dbReference type="ARBA" id="ARBA00022737"/>
    </source>
</evidence>
<dbReference type="RefSeq" id="XP_013413490.1">
    <property type="nucleotide sequence ID" value="XM_013558036.1"/>
</dbReference>
<evidence type="ECO:0000313" key="15">
    <source>
        <dbReference type="RefSeq" id="XP_013413490.1"/>
    </source>
</evidence>
<evidence type="ECO:0000259" key="12">
    <source>
        <dbReference type="PROSITE" id="PS50024"/>
    </source>
</evidence>
<dbReference type="PROSITE" id="PS00022">
    <property type="entry name" value="EGF_1"/>
    <property type="match status" value="1"/>
</dbReference>
<dbReference type="Pfam" id="PF00008">
    <property type="entry name" value="EGF"/>
    <property type="match status" value="1"/>
</dbReference>
<evidence type="ECO:0000256" key="1">
    <source>
        <dbReference type="ARBA" id="ARBA00004236"/>
    </source>
</evidence>
<keyword evidence="4" id="KW-0732">Signal</keyword>
<keyword evidence="11" id="KW-1133">Transmembrane helix</keyword>
<keyword evidence="14" id="KW-1185">Reference proteome</keyword>
<dbReference type="SMART" id="SM00181">
    <property type="entry name" value="EGF"/>
    <property type="match status" value="2"/>
</dbReference>
<dbReference type="AlphaFoldDB" id="A0A1S3JSZ0"/>
<dbReference type="Pfam" id="PF01390">
    <property type="entry name" value="SEA"/>
    <property type="match status" value="1"/>
</dbReference>
<evidence type="ECO:0000256" key="2">
    <source>
        <dbReference type="ARBA" id="ARBA00022475"/>
    </source>
</evidence>
<protein>
    <submittedName>
        <fullName evidence="15">Uncharacterized protein LOC106175880</fullName>
    </submittedName>
</protein>
<dbReference type="InParanoid" id="A0A1S3JSZ0"/>
<keyword evidence="7 9" id="KW-1015">Disulfide bond</keyword>
<evidence type="ECO:0000313" key="14">
    <source>
        <dbReference type="Proteomes" id="UP000085678"/>
    </source>
</evidence>
<dbReference type="PROSITE" id="PS50024">
    <property type="entry name" value="SEA"/>
    <property type="match status" value="1"/>
</dbReference>
<reference evidence="15" key="1">
    <citation type="submission" date="2025-08" db="UniProtKB">
        <authorList>
            <consortium name="RefSeq"/>
        </authorList>
    </citation>
    <scope>IDENTIFICATION</scope>
    <source>
        <tissue evidence="15">Gonads</tissue>
    </source>
</reference>
<feature type="domain" description="SEA" evidence="12">
    <location>
        <begin position="6"/>
        <end position="130"/>
    </location>
</feature>
<dbReference type="OrthoDB" id="10040649at2759"/>
<gene>
    <name evidence="15" type="primary">LOC106175880</name>
</gene>
<feature type="compositionally biased region" description="Polar residues" evidence="10">
    <location>
        <begin position="384"/>
        <end position="397"/>
    </location>
</feature>
<feature type="disulfide bond" evidence="9">
    <location>
        <begin position="196"/>
        <end position="205"/>
    </location>
</feature>
<sequence>MNCDDTSQVFNSTLVIYVSSDSPLRWTPVLGDRNSTAFKNASRTICDAVDEAYTGGPLREVYERCEVTEFSKVSEDRISANYRIIFKSSAEHFTPDFVQTHFNITALNEANGLNFSETAMAAFQAFDFCASGLDKCSKHGICSPTENGAYTCHCKEGFVDESVGGLEGRVCTGKCPECLNGGVCQKNEGDLAFCRCIDEFTGPDCSGPQAFTGWRLASVSAGGAVGAVLVIIIIVIACFTQRTRRSLKKYKNMVATPLVSSPSPHQTYSDTPAAGGRANETTQHSLGRDNQLGNYPEEDYEYLEDRLAKIQSAVDATPPINWNFARNIHRSSRYAVEPGTSRNPRDDVPFREEAYTNFTTAQVPFRQYETTEGRSGGDRLLPRNGQNSTFYNPAYSS</sequence>
<evidence type="ECO:0000256" key="4">
    <source>
        <dbReference type="ARBA" id="ARBA00022729"/>
    </source>
</evidence>
<feature type="transmembrane region" description="Helical" evidence="11">
    <location>
        <begin position="214"/>
        <end position="239"/>
    </location>
</feature>
<name>A0A1S3JSZ0_LINAN</name>
<feature type="domain" description="EGF-like" evidence="13">
    <location>
        <begin position="125"/>
        <end position="161"/>
    </location>
</feature>
<dbReference type="PANTHER" id="PTHR24037">
    <property type="entry name" value="HEART DEVELOPMENT PROTEIN WITH EGF-LIKE DOMAINS 1"/>
    <property type="match status" value="1"/>
</dbReference>
<proteinExistence type="predicted"/>
<dbReference type="InterPro" id="IPR000742">
    <property type="entry name" value="EGF"/>
</dbReference>
<evidence type="ECO:0000256" key="6">
    <source>
        <dbReference type="ARBA" id="ARBA00023136"/>
    </source>
</evidence>
<dbReference type="InterPro" id="IPR000082">
    <property type="entry name" value="SEA_dom"/>
</dbReference>
<evidence type="ECO:0000256" key="9">
    <source>
        <dbReference type="PROSITE-ProRule" id="PRU00076"/>
    </source>
</evidence>
<accession>A0A1S3JSZ0</accession>
<keyword evidence="2" id="KW-1003">Cell membrane</keyword>
<feature type="region of interest" description="Disordered" evidence="10">
    <location>
        <begin position="259"/>
        <end position="295"/>
    </location>
</feature>
<feature type="compositionally biased region" description="Basic and acidic residues" evidence="10">
    <location>
        <begin position="369"/>
        <end position="381"/>
    </location>
</feature>
<dbReference type="InterPro" id="IPR036364">
    <property type="entry name" value="SEA_dom_sf"/>
</dbReference>
<dbReference type="GeneID" id="106175880"/>
<feature type="compositionally biased region" description="Polar residues" evidence="10">
    <location>
        <begin position="259"/>
        <end position="270"/>
    </location>
</feature>
<keyword evidence="11" id="KW-0812">Transmembrane</keyword>
<feature type="region of interest" description="Disordered" evidence="10">
    <location>
        <begin position="368"/>
        <end position="397"/>
    </location>
</feature>
<evidence type="ECO:0000256" key="10">
    <source>
        <dbReference type="SAM" id="MobiDB-lite"/>
    </source>
</evidence>
<organism evidence="14 15">
    <name type="scientific">Lingula anatina</name>
    <name type="common">Brachiopod</name>
    <name type="synonym">Lingula unguis</name>
    <dbReference type="NCBI Taxonomy" id="7574"/>
    <lineage>
        <taxon>Eukaryota</taxon>
        <taxon>Metazoa</taxon>
        <taxon>Spiralia</taxon>
        <taxon>Lophotrochozoa</taxon>
        <taxon>Brachiopoda</taxon>
        <taxon>Linguliformea</taxon>
        <taxon>Lingulata</taxon>
        <taxon>Lingulida</taxon>
        <taxon>Linguloidea</taxon>
        <taxon>Lingulidae</taxon>
        <taxon>Lingula</taxon>
    </lineage>
</organism>
<evidence type="ECO:0000256" key="3">
    <source>
        <dbReference type="ARBA" id="ARBA00022536"/>
    </source>
</evidence>
<feature type="domain" description="EGF-like" evidence="13">
    <location>
        <begin position="167"/>
        <end position="206"/>
    </location>
</feature>
<dbReference type="Proteomes" id="UP000085678">
    <property type="component" value="Unplaced"/>
</dbReference>
<dbReference type="KEGG" id="lak:106175880"/>
<dbReference type="Gene3D" id="3.30.70.960">
    <property type="entry name" value="SEA domain"/>
    <property type="match status" value="1"/>
</dbReference>
<keyword evidence="5" id="KW-0677">Repeat</keyword>
<keyword evidence="6 11" id="KW-0472">Membrane</keyword>